<reference evidence="2" key="1">
    <citation type="submission" date="2021-03" db="EMBL/GenBank/DDBJ databases">
        <authorList>
            <person name="Tagirdzhanova G."/>
        </authorList>
    </citation>
    <scope>NUCLEOTIDE SEQUENCE</scope>
</reference>
<dbReference type="GO" id="GO:0008080">
    <property type="term" value="F:N-acetyltransferase activity"/>
    <property type="evidence" value="ECO:0007669"/>
    <property type="project" value="TreeGrafter"/>
</dbReference>
<dbReference type="InterPro" id="IPR010828">
    <property type="entry name" value="Atf2/Sli1-like"/>
</dbReference>
<accession>A0A8H3EW15</accession>
<comment type="caution">
    <text evidence="2">The sequence shown here is derived from an EMBL/GenBank/DDBJ whole genome shotgun (WGS) entry which is preliminary data.</text>
</comment>
<proteinExistence type="predicted"/>
<organism evidence="2 3">
    <name type="scientific">Gomphillus americanus</name>
    <dbReference type="NCBI Taxonomy" id="1940652"/>
    <lineage>
        <taxon>Eukaryota</taxon>
        <taxon>Fungi</taxon>
        <taxon>Dikarya</taxon>
        <taxon>Ascomycota</taxon>
        <taxon>Pezizomycotina</taxon>
        <taxon>Lecanoromycetes</taxon>
        <taxon>OSLEUM clade</taxon>
        <taxon>Ostropomycetidae</taxon>
        <taxon>Ostropales</taxon>
        <taxon>Graphidaceae</taxon>
        <taxon>Gomphilloideae</taxon>
        <taxon>Gomphillus</taxon>
    </lineage>
</organism>
<evidence type="ECO:0000313" key="3">
    <source>
        <dbReference type="Proteomes" id="UP000664169"/>
    </source>
</evidence>
<dbReference type="InterPro" id="IPR052058">
    <property type="entry name" value="Alcohol_O-acetyltransferase"/>
</dbReference>
<protein>
    <recommendedName>
        <fullName evidence="4">Alcohol acetyltransferase</fullName>
    </recommendedName>
</protein>
<evidence type="ECO:0000256" key="1">
    <source>
        <dbReference type="SAM" id="MobiDB-lite"/>
    </source>
</evidence>
<dbReference type="PANTHER" id="PTHR28037">
    <property type="entry name" value="ALCOHOL O-ACETYLTRANSFERASE 1-RELATED"/>
    <property type="match status" value="1"/>
</dbReference>
<feature type="compositionally biased region" description="Basic and acidic residues" evidence="1">
    <location>
        <begin position="215"/>
        <end position="224"/>
    </location>
</feature>
<dbReference type="AlphaFoldDB" id="A0A8H3EW15"/>
<dbReference type="PANTHER" id="PTHR28037:SF1">
    <property type="entry name" value="ALCOHOL O-ACETYLTRANSFERASE 1-RELATED"/>
    <property type="match status" value="1"/>
</dbReference>
<evidence type="ECO:0000313" key="2">
    <source>
        <dbReference type="EMBL" id="CAF9912798.1"/>
    </source>
</evidence>
<name>A0A8H3EW15_9LECA</name>
<dbReference type="Pfam" id="PF07247">
    <property type="entry name" value="AATase"/>
    <property type="match status" value="1"/>
</dbReference>
<keyword evidence="3" id="KW-1185">Reference proteome</keyword>
<dbReference type="EMBL" id="CAJPDQ010000007">
    <property type="protein sequence ID" value="CAF9912798.1"/>
    <property type="molecule type" value="Genomic_DNA"/>
</dbReference>
<dbReference type="Proteomes" id="UP000664169">
    <property type="component" value="Unassembled WGS sequence"/>
</dbReference>
<sequence length="496" mass="54675">MSIQAETTTSSHLREPGKDERFFIIRNALNYYNNVGMTAYITLPEISEEQFLPTVHRAIASTVQQHPMLQVNLAHELDDKVSFSPLEIIRLLDVLTCRTWAFNDFGNDDVGLDAELEREHNRAFVSGLPQWRLLLMRDTEVNLVGLIRFTFSFFYHHVLGDGLSGLAFLKCFVNSLQLPPTSDPISPTLPVSSQALPPNVEELTSMVEKGADEMVSDQEKKDPPISKVIPASSESESPPKVWIGSIPVNTLPVSSRFSSFTVPPRETQILRQICSAQSVSMTPLLQTIVAKSVFLAIPSDFDQLRGLCSLNLRPHLDNSVVQTAMGNYVGGFATVYNRKSLVGKETNLQGSRDEGFWKEVRRTKESTLAAIDTEKKKIEMTSRPAPSGVKTQGLDMVTWMQGLIGQPRVASFDINNLGTVAFNQGVLGTVELGKVVFSASQSAIGSALKINIVTSPKGYMVIGLAWQQEVINDGLAPKIVETVKNLIDDLVATRND</sequence>
<evidence type="ECO:0008006" key="4">
    <source>
        <dbReference type="Google" id="ProtNLM"/>
    </source>
</evidence>
<dbReference type="OrthoDB" id="2150604at2759"/>
<feature type="region of interest" description="Disordered" evidence="1">
    <location>
        <begin position="215"/>
        <end position="235"/>
    </location>
</feature>
<gene>
    <name evidence="2" type="ORF">GOMPHAMPRED_007773</name>
</gene>